<evidence type="ECO:0000256" key="3">
    <source>
        <dbReference type="ARBA" id="ARBA00022833"/>
    </source>
</evidence>
<comment type="catalytic activity">
    <reaction evidence="6">
        <text>a primary alcohol + NADP(+) = an aldehyde + NADPH + H(+)</text>
        <dbReference type="Rhea" id="RHEA:15937"/>
        <dbReference type="ChEBI" id="CHEBI:15378"/>
        <dbReference type="ChEBI" id="CHEBI:15734"/>
        <dbReference type="ChEBI" id="CHEBI:17478"/>
        <dbReference type="ChEBI" id="CHEBI:57783"/>
        <dbReference type="ChEBI" id="CHEBI:58349"/>
        <dbReference type="EC" id="1.1.1.2"/>
    </reaction>
</comment>
<dbReference type="InterPro" id="IPR036291">
    <property type="entry name" value="NAD(P)-bd_dom_sf"/>
</dbReference>
<dbReference type="Proteomes" id="UP000749040">
    <property type="component" value="Unassembled WGS sequence"/>
</dbReference>
<evidence type="ECO:0000256" key="5">
    <source>
        <dbReference type="ARBA" id="ARBA00024074"/>
    </source>
</evidence>
<dbReference type="EMBL" id="JADKYB010000001">
    <property type="protein sequence ID" value="MBM9503147.1"/>
    <property type="molecule type" value="Genomic_DNA"/>
</dbReference>
<accession>A0ABS2TII0</accession>
<comment type="cofactor">
    <cofactor evidence="1 7">
        <name>Zn(2+)</name>
        <dbReference type="ChEBI" id="CHEBI:29105"/>
    </cofactor>
</comment>
<dbReference type="Pfam" id="PF08240">
    <property type="entry name" value="ADH_N"/>
    <property type="match status" value="1"/>
</dbReference>
<comment type="similarity">
    <text evidence="7">Belongs to the zinc-containing alcohol dehydrogenase family.</text>
</comment>
<gene>
    <name evidence="9" type="ORF">ITX44_01100</name>
</gene>
<name>A0ABS2TII0_9ACTN</name>
<dbReference type="InterPro" id="IPR020843">
    <property type="entry name" value="ER"/>
</dbReference>
<dbReference type="PANTHER" id="PTHR42683">
    <property type="entry name" value="ALDEHYDE REDUCTASE"/>
    <property type="match status" value="1"/>
</dbReference>
<feature type="domain" description="Enoyl reductase (ER)" evidence="8">
    <location>
        <begin position="14"/>
        <end position="342"/>
    </location>
</feature>
<keyword evidence="3 7" id="KW-0862">Zinc</keyword>
<dbReference type="InterPro" id="IPR047109">
    <property type="entry name" value="CAD-like"/>
</dbReference>
<organism evidence="9 10">
    <name type="scientific">Actinacidiphila acididurans</name>
    <dbReference type="NCBI Taxonomy" id="2784346"/>
    <lineage>
        <taxon>Bacteria</taxon>
        <taxon>Bacillati</taxon>
        <taxon>Actinomycetota</taxon>
        <taxon>Actinomycetes</taxon>
        <taxon>Kitasatosporales</taxon>
        <taxon>Streptomycetaceae</taxon>
        <taxon>Actinacidiphila</taxon>
    </lineage>
</organism>
<dbReference type="PROSITE" id="PS00059">
    <property type="entry name" value="ADH_ZINC"/>
    <property type="match status" value="1"/>
</dbReference>
<dbReference type="InterPro" id="IPR002328">
    <property type="entry name" value="ADH_Zn_CS"/>
</dbReference>
<proteinExistence type="inferred from homology"/>
<evidence type="ECO:0000256" key="2">
    <source>
        <dbReference type="ARBA" id="ARBA00022723"/>
    </source>
</evidence>
<evidence type="ECO:0000313" key="10">
    <source>
        <dbReference type="Proteomes" id="UP000749040"/>
    </source>
</evidence>
<evidence type="ECO:0000256" key="7">
    <source>
        <dbReference type="RuleBase" id="RU361277"/>
    </source>
</evidence>
<dbReference type="Pfam" id="PF00107">
    <property type="entry name" value="ADH_zinc_N"/>
    <property type="match status" value="1"/>
</dbReference>
<keyword evidence="2 7" id="KW-0479">Metal-binding</keyword>
<keyword evidence="4" id="KW-0560">Oxidoreductase</keyword>
<dbReference type="SUPFAM" id="SSF51735">
    <property type="entry name" value="NAD(P)-binding Rossmann-fold domains"/>
    <property type="match status" value="1"/>
</dbReference>
<evidence type="ECO:0000256" key="6">
    <source>
        <dbReference type="ARBA" id="ARBA00048262"/>
    </source>
</evidence>
<dbReference type="Gene3D" id="3.90.180.10">
    <property type="entry name" value="Medium-chain alcohol dehydrogenases, catalytic domain"/>
    <property type="match status" value="1"/>
</dbReference>
<dbReference type="InterPro" id="IPR013154">
    <property type="entry name" value="ADH-like_N"/>
</dbReference>
<comment type="caution">
    <text evidence="9">The sequence shown here is derived from an EMBL/GenBank/DDBJ whole genome shotgun (WGS) entry which is preliminary data.</text>
</comment>
<dbReference type="InterPro" id="IPR013149">
    <property type="entry name" value="ADH-like_C"/>
</dbReference>
<protein>
    <recommendedName>
        <fullName evidence="5">alcohol dehydrogenase (NADP(+))</fullName>
        <ecNumber evidence="5">1.1.1.2</ecNumber>
    </recommendedName>
</protein>
<evidence type="ECO:0000259" key="8">
    <source>
        <dbReference type="SMART" id="SM00829"/>
    </source>
</evidence>
<evidence type="ECO:0000256" key="1">
    <source>
        <dbReference type="ARBA" id="ARBA00001947"/>
    </source>
</evidence>
<sequence length="349" mass="37443">MTIAIAYAAPSAKAPLEHTTIERRALRERDVLIEIAYAGICHSDIHTVREEWGQAAFPLVPGHEIAGVVTEVGPDVTKYAVGDRVGVGCFIDSCRKCEQCLAGLEQFCTDGGMTSTYNDKYRDGEVTQGGYSTHIVVDENYVLRIPDGLSLDVAAPLLCAGITIYSPLTHWNAGPGKKVAIVGVGGLGHLGIKIAHAKGAEVTALSQSMRKKEDSLRLGADHYYATGDPETFTKLAGTFDLIVSTVSAVVDLDAYLSLLKPDGVLANVGAPEDSSTLHLFSLVMGRKTLAGSLIGGIKETQEMLDFCAEHGFGADIEVIRADRINEAYDRVVASDVRYRFVIDIASLRD</sequence>
<dbReference type="RefSeq" id="WP_205355023.1">
    <property type="nucleotide sequence ID" value="NZ_JADKYB010000001.1"/>
</dbReference>
<keyword evidence="10" id="KW-1185">Reference proteome</keyword>
<dbReference type="CDD" id="cd05283">
    <property type="entry name" value="CAD1"/>
    <property type="match status" value="1"/>
</dbReference>
<dbReference type="SMART" id="SM00829">
    <property type="entry name" value="PKS_ER"/>
    <property type="match status" value="1"/>
</dbReference>
<reference evidence="9 10" key="1">
    <citation type="submission" date="2021-01" db="EMBL/GenBank/DDBJ databases">
        <title>Streptomyces acididurans sp. nov., isolated from a peat swamp forest soil.</title>
        <authorList>
            <person name="Chantavorakit T."/>
            <person name="Duangmal K."/>
        </authorList>
    </citation>
    <scope>NUCLEOTIDE SEQUENCE [LARGE SCALE GENOMIC DNA]</scope>
    <source>
        <strain evidence="9 10">KK5PA1</strain>
    </source>
</reference>
<evidence type="ECO:0000313" key="9">
    <source>
        <dbReference type="EMBL" id="MBM9503147.1"/>
    </source>
</evidence>
<dbReference type="Gene3D" id="3.40.50.720">
    <property type="entry name" value="NAD(P)-binding Rossmann-like Domain"/>
    <property type="match status" value="1"/>
</dbReference>
<evidence type="ECO:0000256" key="4">
    <source>
        <dbReference type="ARBA" id="ARBA00023002"/>
    </source>
</evidence>
<dbReference type="InterPro" id="IPR011032">
    <property type="entry name" value="GroES-like_sf"/>
</dbReference>
<dbReference type="EC" id="1.1.1.2" evidence="5"/>
<dbReference type="SUPFAM" id="SSF50129">
    <property type="entry name" value="GroES-like"/>
    <property type="match status" value="1"/>
</dbReference>